<dbReference type="OrthoDB" id="2417886at2"/>
<dbReference type="GO" id="GO:0009234">
    <property type="term" value="P:menaquinone biosynthetic process"/>
    <property type="evidence" value="ECO:0007669"/>
    <property type="project" value="InterPro"/>
</dbReference>
<evidence type="ECO:0000313" key="4">
    <source>
        <dbReference type="Proteomes" id="UP001527202"/>
    </source>
</evidence>
<reference evidence="1 4" key="2">
    <citation type="submission" date="2022-05" db="EMBL/GenBank/DDBJ databases">
        <title>Genome Sequencing of Bee-Associated Microbes.</title>
        <authorList>
            <person name="Dunlap C."/>
        </authorList>
    </citation>
    <scope>NUCLEOTIDE SEQUENCE [LARGE SCALE GENOMIC DNA]</scope>
    <source>
        <strain evidence="1 4">NRRL B-23120</strain>
    </source>
</reference>
<dbReference type="Proteomes" id="UP000288943">
    <property type="component" value="Chromosome"/>
</dbReference>
<proteinExistence type="predicted"/>
<dbReference type="KEGG" id="pchi:PC41400_11760"/>
<gene>
    <name evidence="1" type="ORF">M5X16_01460</name>
    <name evidence="2" type="ORF">PC41400_11760</name>
</gene>
<dbReference type="AlphaFoldDB" id="A0A410WV16"/>
<dbReference type="GeneID" id="95375484"/>
<dbReference type="RefSeq" id="WP_042228455.1">
    <property type="nucleotide sequence ID" value="NZ_CP026520.1"/>
</dbReference>
<name>A0A410WV16_9BACL</name>
<organism evidence="2 3">
    <name type="scientific">Paenibacillus chitinolyticus</name>
    <dbReference type="NCBI Taxonomy" id="79263"/>
    <lineage>
        <taxon>Bacteria</taxon>
        <taxon>Bacillati</taxon>
        <taxon>Bacillota</taxon>
        <taxon>Bacilli</taxon>
        <taxon>Bacillales</taxon>
        <taxon>Paenibacillaceae</taxon>
        <taxon>Paenibacillus</taxon>
    </lineage>
</organism>
<dbReference type="Pfam" id="PF07307">
    <property type="entry name" value="HEPPP_synt_1"/>
    <property type="match status" value="1"/>
</dbReference>
<dbReference type="EMBL" id="CP026520">
    <property type="protein sequence ID" value="QAV18306.1"/>
    <property type="molecule type" value="Genomic_DNA"/>
</dbReference>
<dbReference type="EMBL" id="JAMDMJ010000001">
    <property type="protein sequence ID" value="MCY9594447.1"/>
    <property type="molecule type" value="Genomic_DNA"/>
</dbReference>
<evidence type="ECO:0000313" key="3">
    <source>
        <dbReference type="Proteomes" id="UP000288943"/>
    </source>
</evidence>
<reference evidence="2 3" key="1">
    <citation type="submission" date="2018-01" db="EMBL/GenBank/DDBJ databases">
        <title>The whole genome sequencing and assembly of Paenibacillus chitinolyticus KCCM 41400 strain.</title>
        <authorList>
            <person name="Kim J.-Y."/>
            <person name="Park M.-K."/>
            <person name="Lee Y.-J."/>
            <person name="Yi H."/>
            <person name="Bahn Y.-S."/>
            <person name="Kim J.F."/>
            <person name="Lee D.-W."/>
        </authorList>
    </citation>
    <scope>NUCLEOTIDE SEQUENCE [LARGE SCALE GENOMIC DNA]</scope>
    <source>
        <strain evidence="2 3">KCCM 41400</strain>
    </source>
</reference>
<protein>
    <submittedName>
        <fullName evidence="1 2">Heptaprenyl diphosphate synthase</fullName>
    </submittedName>
</protein>
<dbReference type="Gene3D" id="1.20.120.1450">
    <property type="match status" value="1"/>
</dbReference>
<evidence type="ECO:0000313" key="2">
    <source>
        <dbReference type="EMBL" id="QAV18306.1"/>
    </source>
</evidence>
<dbReference type="Proteomes" id="UP001527202">
    <property type="component" value="Unassembled WGS sequence"/>
</dbReference>
<evidence type="ECO:0000313" key="1">
    <source>
        <dbReference type="EMBL" id="MCY9594447.1"/>
    </source>
</evidence>
<dbReference type="InterPro" id="IPR009920">
    <property type="entry name" value="HEPPP_synth_su1"/>
</dbReference>
<sequence length="287" mass="33640">MNPYRIPEIAKQYTDYDMIRQHTDLPDFPNFRAQLLYAFLSRDSRLNPSSELFALVTSLVQMGLDTHDEVTVSNEVKEKKAARSRQLKVLAGDYFSSRFYHLLSQAGQIDLIKRLSTAICELNRLKTNLYVTMKHLKVTTEDYVRQSVDIKSHLFKSFGGLMEEVNRRSWPEILEAFTRCEVIFKEIFRSESLQDFHGSWGYWHIIQNGSKEERKLLEAQEQDPAKLKALIHKYNVPSQLYNLLVTQLQQLEAKVKQLDSDKLASELFHIGEPFFRFISKTRLLEER</sequence>
<accession>A0A410WV16</accession>
<keyword evidence="4" id="KW-1185">Reference proteome</keyword>